<dbReference type="Proteomes" id="UP000000262">
    <property type="component" value="Chromosome"/>
</dbReference>
<evidence type="ECO:0000313" key="2">
    <source>
        <dbReference type="EMBL" id="ABU81617.1"/>
    </source>
</evidence>
<sequence>MKLELLWTFDQPSNGIKDMAFSPNGNLGIASKDRCAYILDPNGNLLGKECGGGIMAGAGYSNRVFGFVNTDDYVYLFYEDGTFWKKIEVGDSHDLAIALFDNGFVACDDYCAKYDFNGNKLWDTEVDGVADVVVHKGYVYAANWWSNKLQILDLNTGRTINEISYDYYSDDYCSDSVNACGNYLAVIAGELYVYDISDPTSPKLLWKSNGLDVHGKHTPAFSPDCKYIAVADNYWDDEPDGNNMLKIFDINGNLVYSKEMYGIWNVAWWKDRLAVGYVLYDGLIYDGEVEMYKIIGYEPPPEPSSASEPLPNLTEAIPCGSSSSSPSGPSRRQKEG</sequence>
<dbReference type="GeneID" id="5561846"/>
<evidence type="ECO:0000256" key="1">
    <source>
        <dbReference type="SAM" id="MobiDB-lite"/>
    </source>
</evidence>
<dbReference type="PhylomeDB" id="A8A9L5"/>
<dbReference type="STRING" id="453591.Igni_0434"/>
<dbReference type="EMBL" id="CP000816">
    <property type="protein sequence ID" value="ABU81617.1"/>
    <property type="molecule type" value="Genomic_DNA"/>
</dbReference>
<dbReference type="AlphaFoldDB" id="A8A9L5"/>
<dbReference type="eggNOG" id="arCOG02491">
    <property type="taxonomic scope" value="Archaea"/>
</dbReference>
<keyword evidence="3" id="KW-1185">Reference proteome</keyword>
<gene>
    <name evidence="2" type="ordered locus">Igni_0434</name>
</gene>
<dbReference type="Gene3D" id="2.130.10.10">
    <property type="entry name" value="YVTN repeat-like/Quinoprotein amine dehydrogenase"/>
    <property type="match status" value="1"/>
</dbReference>
<dbReference type="InterPro" id="IPR015943">
    <property type="entry name" value="WD40/YVTN_repeat-like_dom_sf"/>
</dbReference>
<dbReference type="SUPFAM" id="SSF75011">
    <property type="entry name" value="3-carboxy-cis,cis-mucoante lactonizing enzyme"/>
    <property type="match status" value="1"/>
</dbReference>
<feature type="compositionally biased region" description="Low complexity" evidence="1">
    <location>
        <begin position="320"/>
        <end position="330"/>
    </location>
</feature>
<evidence type="ECO:0000313" key="3">
    <source>
        <dbReference type="Proteomes" id="UP000000262"/>
    </source>
</evidence>
<feature type="region of interest" description="Disordered" evidence="1">
    <location>
        <begin position="301"/>
        <end position="336"/>
    </location>
</feature>
<dbReference type="KEGG" id="iho:Igni_0434"/>
<protein>
    <submittedName>
        <fullName evidence="2">Uncharacterized protein</fullName>
    </submittedName>
</protein>
<accession>A8A9L5</accession>
<reference evidence="2 3" key="1">
    <citation type="journal article" date="2008" name="Genome Biol.">
        <title>A genomic analysis of the archaeal system Ignicoccus hospitalis-Nanoarchaeum equitans.</title>
        <authorList>
            <person name="Podar M."/>
            <person name="Anderson I."/>
            <person name="Makarova K.S."/>
            <person name="Elkins J.G."/>
            <person name="Ivanova N."/>
            <person name="Wall M.A."/>
            <person name="Lykidis A."/>
            <person name="Mavromatis K."/>
            <person name="Sun H."/>
            <person name="Hudson M.E."/>
            <person name="Chen W."/>
            <person name="Deciu C."/>
            <person name="Hutchison D."/>
            <person name="Eads J.R."/>
            <person name="Anderson A."/>
            <person name="Fernandes F."/>
            <person name="Szeto E."/>
            <person name="Lapidus A."/>
            <person name="Kyrpides N.C."/>
            <person name="Saier M.H.Jr."/>
            <person name="Richardson P.M."/>
            <person name="Rachel R."/>
            <person name="Huber H."/>
            <person name="Eisen J.A."/>
            <person name="Koonin E.V."/>
            <person name="Keller M."/>
            <person name="Stetter K.O."/>
        </authorList>
    </citation>
    <scope>NUCLEOTIDE SEQUENCE [LARGE SCALE GENOMIC DNA]</scope>
    <source>
        <strain evidence="3">KIN4/I / DSM 18386 / JCM 14125</strain>
    </source>
</reference>
<proteinExistence type="predicted"/>
<organism evidence="2 3">
    <name type="scientific">Ignicoccus hospitalis (strain KIN4/I / DSM 18386 / JCM 14125)</name>
    <dbReference type="NCBI Taxonomy" id="453591"/>
    <lineage>
        <taxon>Archaea</taxon>
        <taxon>Thermoproteota</taxon>
        <taxon>Thermoprotei</taxon>
        <taxon>Desulfurococcales</taxon>
        <taxon>Desulfurococcaceae</taxon>
        <taxon>Ignicoccus</taxon>
    </lineage>
</organism>
<name>A8A9L5_IGNH4</name>
<dbReference type="HOGENOM" id="CLU_838399_0_0_2"/>
<dbReference type="RefSeq" id="WP_011998469.1">
    <property type="nucleotide sequence ID" value="NC_009776.1"/>
</dbReference>